<feature type="compositionally biased region" description="Polar residues" evidence="1">
    <location>
        <begin position="23"/>
        <end position="33"/>
    </location>
</feature>
<name>A0A6A5R0X4_AMPQU</name>
<keyword evidence="3" id="KW-1185">Reference proteome</keyword>
<evidence type="ECO:0000256" key="1">
    <source>
        <dbReference type="SAM" id="MobiDB-lite"/>
    </source>
</evidence>
<dbReference type="Proteomes" id="UP000800096">
    <property type="component" value="Unassembled WGS sequence"/>
</dbReference>
<accession>A0A6A5R0X4</accession>
<gene>
    <name evidence="2" type="ORF">BDU57DRAFT_525769</name>
</gene>
<evidence type="ECO:0000313" key="3">
    <source>
        <dbReference type="Proteomes" id="UP000800096"/>
    </source>
</evidence>
<dbReference type="EMBL" id="ML979132">
    <property type="protein sequence ID" value="KAF1920768.1"/>
    <property type="molecule type" value="Genomic_DNA"/>
</dbReference>
<proteinExistence type="predicted"/>
<evidence type="ECO:0000313" key="2">
    <source>
        <dbReference type="EMBL" id="KAF1920768.1"/>
    </source>
</evidence>
<reference evidence="2" key="1">
    <citation type="journal article" date="2020" name="Stud. Mycol.">
        <title>101 Dothideomycetes genomes: a test case for predicting lifestyles and emergence of pathogens.</title>
        <authorList>
            <person name="Haridas S."/>
            <person name="Albert R."/>
            <person name="Binder M."/>
            <person name="Bloem J."/>
            <person name="Labutti K."/>
            <person name="Salamov A."/>
            <person name="Andreopoulos B."/>
            <person name="Baker S."/>
            <person name="Barry K."/>
            <person name="Bills G."/>
            <person name="Bluhm B."/>
            <person name="Cannon C."/>
            <person name="Castanera R."/>
            <person name="Culley D."/>
            <person name="Daum C."/>
            <person name="Ezra D."/>
            <person name="Gonzalez J."/>
            <person name="Henrissat B."/>
            <person name="Kuo A."/>
            <person name="Liang C."/>
            <person name="Lipzen A."/>
            <person name="Lutzoni F."/>
            <person name="Magnuson J."/>
            <person name="Mondo S."/>
            <person name="Nolan M."/>
            <person name="Ohm R."/>
            <person name="Pangilinan J."/>
            <person name="Park H.-J."/>
            <person name="Ramirez L."/>
            <person name="Alfaro M."/>
            <person name="Sun H."/>
            <person name="Tritt A."/>
            <person name="Yoshinaga Y."/>
            <person name="Zwiers L.-H."/>
            <person name="Turgeon B."/>
            <person name="Goodwin S."/>
            <person name="Spatafora J."/>
            <person name="Crous P."/>
            <person name="Grigoriev I."/>
        </authorList>
    </citation>
    <scope>NUCLEOTIDE SEQUENCE</scope>
    <source>
        <strain evidence="2">HMLAC05119</strain>
    </source>
</reference>
<sequence length="116" mass="13091">MEEPVALEEASPKKHYGEVLQPGTDTPTAQRPPTQKRLAAPAGPHSHIEDAPLPKRRRRSARVATQKPRELREVSVRLDPREEKIPRYALPLPRSCRGKDWEVVDIGGVYLEEEGL</sequence>
<organism evidence="2 3">
    <name type="scientific">Ampelomyces quisqualis</name>
    <name type="common">Powdery mildew agent</name>
    <dbReference type="NCBI Taxonomy" id="50730"/>
    <lineage>
        <taxon>Eukaryota</taxon>
        <taxon>Fungi</taxon>
        <taxon>Dikarya</taxon>
        <taxon>Ascomycota</taxon>
        <taxon>Pezizomycotina</taxon>
        <taxon>Dothideomycetes</taxon>
        <taxon>Pleosporomycetidae</taxon>
        <taxon>Pleosporales</taxon>
        <taxon>Pleosporineae</taxon>
        <taxon>Phaeosphaeriaceae</taxon>
        <taxon>Ampelomyces</taxon>
    </lineage>
</organism>
<protein>
    <submittedName>
        <fullName evidence="2">Uncharacterized protein</fullName>
    </submittedName>
</protein>
<feature type="region of interest" description="Disordered" evidence="1">
    <location>
        <begin position="1"/>
        <end position="72"/>
    </location>
</feature>
<dbReference type="AlphaFoldDB" id="A0A6A5R0X4"/>
<dbReference type="OrthoDB" id="10542884at2759"/>